<accession>A0A1Y2ITN1</accession>
<feature type="compositionally biased region" description="Basic and acidic residues" evidence="1">
    <location>
        <begin position="7"/>
        <end position="17"/>
    </location>
</feature>
<feature type="region of interest" description="Disordered" evidence="1">
    <location>
        <begin position="1"/>
        <end position="35"/>
    </location>
</feature>
<keyword evidence="3" id="KW-1185">Reference proteome</keyword>
<name>A0A1Y2ITN1_TRAC3</name>
<organism evidence="2 3">
    <name type="scientific">Trametes coccinea (strain BRFM310)</name>
    <name type="common">Pycnoporus coccineus</name>
    <dbReference type="NCBI Taxonomy" id="1353009"/>
    <lineage>
        <taxon>Eukaryota</taxon>
        <taxon>Fungi</taxon>
        <taxon>Dikarya</taxon>
        <taxon>Basidiomycota</taxon>
        <taxon>Agaricomycotina</taxon>
        <taxon>Agaricomycetes</taxon>
        <taxon>Polyporales</taxon>
        <taxon>Polyporaceae</taxon>
        <taxon>Trametes</taxon>
    </lineage>
</organism>
<dbReference type="Proteomes" id="UP000193067">
    <property type="component" value="Unassembled WGS sequence"/>
</dbReference>
<feature type="region of interest" description="Disordered" evidence="1">
    <location>
        <begin position="58"/>
        <end position="163"/>
    </location>
</feature>
<proteinExistence type="predicted"/>
<evidence type="ECO:0000313" key="2">
    <source>
        <dbReference type="EMBL" id="OSD04417.1"/>
    </source>
</evidence>
<dbReference type="EMBL" id="KZ084096">
    <property type="protein sequence ID" value="OSD04417.1"/>
    <property type="molecule type" value="Genomic_DNA"/>
</dbReference>
<reference evidence="2 3" key="1">
    <citation type="journal article" date="2015" name="Biotechnol. Biofuels">
        <title>Enhanced degradation of softwood versus hardwood by the white-rot fungus Pycnoporus coccineus.</title>
        <authorList>
            <person name="Couturier M."/>
            <person name="Navarro D."/>
            <person name="Chevret D."/>
            <person name="Henrissat B."/>
            <person name="Piumi F."/>
            <person name="Ruiz-Duenas F.J."/>
            <person name="Martinez A.T."/>
            <person name="Grigoriev I.V."/>
            <person name="Riley R."/>
            <person name="Lipzen A."/>
            <person name="Berrin J.G."/>
            <person name="Master E.R."/>
            <person name="Rosso M.N."/>
        </authorList>
    </citation>
    <scope>NUCLEOTIDE SEQUENCE [LARGE SCALE GENOMIC DNA]</scope>
    <source>
        <strain evidence="2 3">BRFM310</strain>
    </source>
</reference>
<evidence type="ECO:0000313" key="3">
    <source>
        <dbReference type="Proteomes" id="UP000193067"/>
    </source>
</evidence>
<gene>
    <name evidence="2" type="ORF">PYCCODRAFT_1465895</name>
</gene>
<evidence type="ECO:0000256" key="1">
    <source>
        <dbReference type="SAM" id="MobiDB-lite"/>
    </source>
</evidence>
<dbReference type="AlphaFoldDB" id="A0A1Y2ITN1"/>
<dbReference type="OrthoDB" id="10559908at2759"/>
<sequence>MSGRTPRPLERQSETHRSTSPTTTTSLAGQDTGISSSLISEIEEFATHAEAAWRISRLEETPLPRPPAVEPDVQRAEPEVPLAGPDSSVASVTHEESEPSGAARSPSGSVTSSYLPTPRSDSGRLPRLSLALSEPVPRVERTPSPTPGRHFSPAESSPLLRFPSDPSIASDIVISSNHSDGSLSMVSSPEILSPGSVFSDFTVVAEDEDDIFLSPRSEPLSPRGWVALGEP</sequence>
<protein>
    <submittedName>
        <fullName evidence="2">Uncharacterized protein</fullName>
    </submittedName>
</protein>
<feature type="compositionally biased region" description="Polar residues" evidence="1">
    <location>
        <begin position="106"/>
        <end position="115"/>
    </location>
</feature>